<comment type="caution">
    <text evidence="3">The sequence shown here is derived from an EMBL/GenBank/DDBJ whole genome shotgun (WGS) entry which is preliminary data.</text>
</comment>
<keyword evidence="1" id="KW-0472">Membrane</keyword>
<sequence>MVFHSKIDSFFIKFMLLAVLIVGAASFSPLFAEGGTLWPVVIIPTLMFFIVTGVILWMTFSIQYVFYQDYLFVKGGPFRSRIPYEQITKVSPTTDIFTGYRILSSRDGVEIFYKTAILGSVKISPENKKEFISEVKKRCPNIQDLK</sequence>
<dbReference type="Pfam" id="PF06713">
    <property type="entry name" value="bPH_4"/>
    <property type="match status" value="1"/>
</dbReference>
<evidence type="ECO:0000313" key="3">
    <source>
        <dbReference type="EMBL" id="MDN7240994.1"/>
    </source>
</evidence>
<dbReference type="RefSeq" id="WP_300984832.1">
    <property type="nucleotide sequence ID" value="NZ_CP129236.1"/>
</dbReference>
<reference evidence="3 4" key="1">
    <citation type="submission" date="2023-06" db="EMBL/GenBank/DDBJ databases">
        <title>Novel species in genus Planococcus.</title>
        <authorList>
            <person name="Ning S."/>
        </authorList>
    </citation>
    <scope>NUCLEOTIDE SEQUENCE [LARGE SCALE GENOMIC DNA]</scope>
    <source>
        <strain evidence="3 4">N028</strain>
    </source>
</reference>
<protein>
    <submittedName>
        <fullName evidence="3">PH domain-containing protein</fullName>
    </submittedName>
</protein>
<evidence type="ECO:0000259" key="2">
    <source>
        <dbReference type="Pfam" id="PF06713"/>
    </source>
</evidence>
<keyword evidence="4" id="KW-1185">Reference proteome</keyword>
<name>A0ABT8MZZ6_9BACL</name>
<feature type="transmembrane region" description="Helical" evidence="1">
    <location>
        <begin position="42"/>
        <end position="67"/>
    </location>
</feature>
<proteinExistence type="predicted"/>
<dbReference type="Proteomes" id="UP001172055">
    <property type="component" value="Unassembled WGS sequence"/>
</dbReference>
<organism evidence="3 4">
    <name type="scientific">Planococcus shixiaomingii</name>
    <dbReference type="NCBI Taxonomy" id="3058393"/>
    <lineage>
        <taxon>Bacteria</taxon>
        <taxon>Bacillati</taxon>
        <taxon>Bacillota</taxon>
        <taxon>Bacilli</taxon>
        <taxon>Bacillales</taxon>
        <taxon>Caryophanaceae</taxon>
        <taxon>Planococcus</taxon>
    </lineage>
</organism>
<keyword evidence="1" id="KW-0812">Transmembrane</keyword>
<dbReference type="EMBL" id="JAUJWV010000001">
    <property type="protein sequence ID" value="MDN7240994.1"/>
    <property type="molecule type" value="Genomic_DNA"/>
</dbReference>
<dbReference type="InterPro" id="IPR009589">
    <property type="entry name" value="PH_YyaB-like"/>
</dbReference>
<keyword evidence="1" id="KW-1133">Transmembrane helix</keyword>
<feature type="domain" description="Uncharacterized protein YyaB-like PH" evidence="2">
    <location>
        <begin position="63"/>
        <end position="139"/>
    </location>
</feature>
<evidence type="ECO:0000313" key="4">
    <source>
        <dbReference type="Proteomes" id="UP001172055"/>
    </source>
</evidence>
<gene>
    <name evidence="3" type="ORF">QWY14_04290</name>
</gene>
<evidence type="ECO:0000256" key="1">
    <source>
        <dbReference type="SAM" id="Phobius"/>
    </source>
</evidence>
<accession>A0ABT8MZZ6</accession>